<keyword evidence="10" id="KW-1185">Reference proteome</keyword>
<evidence type="ECO:0000256" key="2">
    <source>
        <dbReference type="ARBA" id="ARBA00001946"/>
    </source>
</evidence>
<evidence type="ECO:0000313" key="9">
    <source>
        <dbReference type="EMBL" id="SDM36478.1"/>
    </source>
</evidence>
<dbReference type="RefSeq" id="WP_093204421.1">
    <property type="nucleotide sequence ID" value="NZ_FNGS01000006.1"/>
</dbReference>
<dbReference type="GO" id="GO:0008934">
    <property type="term" value="F:inositol monophosphate 1-phosphatase activity"/>
    <property type="evidence" value="ECO:0007669"/>
    <property type="project" value="InterPro"/>
</dbReference>
<comment type="catalytic activity">
    <reaction evidence="1 8">
        <text>a myo-inositol phosphate + H2O = myo-inositol + phosphate</text>
        <dbReference type="Rhea" id="RHEA:24056"/>
        <dbReference type="ChEBI" id="CHEBI:15377"/>
        <dbReference type="ChEBI" id="CHEBI:17268"/>
        <dbReference type="ChEBI" id="CHEBI:43474"/>
        <dbReference type="ChEBI" id="CHEBI:84139"/>
        <dbReference type="EC" id="3.1.3.25"/>
    </reaction>
</comment>
<dbReference type="PROSITE" id="PS00630">
    <property type="entry name" value="IMP_2"/>
    <property type="match status" value="1"/>
</dbReference>
<dbReference type="STRING" id="563176.SAMN04488090_3223"/>
<evidence type="ECO:0000256" key="5">
    <source>
        <dbReference type="ARBA" id="ARBA00022801"/>
    </source>
</evidence>
<evidence type="ECO:0000256" key="1">
    <source>
        <dbReference type="ARBA" id="ARBA00001033"/>
    </source>
</evidence>
<dbReference type="GO" id="GO:0006020">
    <property type="term" value="P:inositol metabolic process"/>
    <property type="evidence" value="ECO:0007669"/>
    <property type="project" value="TreeGrafter"/>
</dbReference>
<protein>
    <recommendedName>
        <fullName evidence="8">Inositol-1-monophosphatase</fullName>
        <ecNumber evidence="8">3.1.3.25</ecNumber>
    </recommendedName>
</protein>
<feature type="binding site" evidence="7">
    <location>
        <position position="88"/>
    </location>
    <ligand>
        <name>Mg(2+)</name>
        <dbReference type="ChEBI" id="CHEBI:18420"/>
        <label>1</label>
        <note>catalytic</note>
    </ligand>
</feature>
<comment type="similarity">
    <text evidence="3 8">Belongs to the inositol monophosphatase superfamily.</text>
</comment>
<proteinExistence type="inferred from homology"/>
<name>A0A1G9SLW6_9BACT</name>
<feature type="binding site" evidence="7">
    <location>
        <position position="91"/>
    </location>
    <ligand>
        <name>Mg(2+)</name>
        <dbReference type="ChEBI" id="CHEBI:18420"/>
        <label>1</label>
        <note>catalytic</note>
    </ligand>
</feature>
<dbReference type="InterPro" id="IPR022337">
    <property type="entry name" value="Inositol_monophosphatase_SuhB"/>
</dbReference>
<dbReference type="Gene3D" id="3.30.540.10">
    <property type="entry name" value="Fructose-1,6-Bisphosphatase, subunit A, domain 1"/>
    <property type="match status" value="1"/>
</dbReference>
<feature type="binding site" evidence="7">
    <location>
        <position position="216"/>
    </location>
    <ligand>
        <name>Mg(2+)</name>
        <dbReference type="ChEBI" id="CHEBI:18420"/>
        <label>1</label>
        <note>catalytic</note>
    </ligand>
</feature>
<dbReference type="InterPro" id="IPR020583">
    <property type="entry name" value="Inositol_monoP_metal-BS"/>
</dbReference>
<keyword evidence="4 7" id="KW-0479">Metal-binding</keyword>
<dbReference type="SUPFAM" id="SSF56655">
    <property type="entry name" value="Carbohydrate phosphatase"/>
    <property type="match status" value="1"/>
</dbReference>
<evidence type="ECO:0000256" key="4">
    <source>
        <dbReference type="ARBA" id="ARBA00022723"/>
    </source>
</evidence>
<dbReference type="Gene3D" id="3.40.190.80">
    <property type="match status" value="1"/>
</dbReference>
<dbReference type="EMBL" id="FNGS01000006">
    <property type="protein sequence ID" value="SDM36478.1"/>
    <property type="molecule type" value="Genomic_DNA"/>
</dbReference>
<dbReference type="PRINTS" id="PR00377">
    <property type="entry name" value="IMPHPHTASES"/>
</dbReference>
<dbReference type="GO" id="GO:0007165">
    <property type="term" value="P:signal transduction"/>
    <property type="evidence" value="ECO:0007669"/>
    <property type="project" value="TreeGrafter"/>
</dbReference>
<dbReference type="AlphaFoldDB" id="A0A1G9SLW6"/>
<evidence type="ECO:0000256" key="3">
    <source>
        <dbReference type="ARBA" id="ARBA00009759"/>
    </source>
</evidence>
<dbReference type="FunFam" id="3.30.540.10:FF:000003">
    <property type="entry name" value="Inositol-1-monophosphatase"/>
    <property type="match status" value="1"/>
</dbReference>
<evidence type="ECO:0000313" key="10">
    <source>
        <dbReference type="Proteomes" id="UP000198901"/>
    </source>
</evidence>
<dbReference type="PROSITE" id="PS00629">
    <property type="entry name" value="IMP_1"/>
    <property type="match status" value="1"/>
</dbReference>
<reference evidence="9 10" key="1">
    <citation type="submission" date="2016-10" db="EMBL/GenBank/DDBJ databases">
        <authorList>
            <person name="de Groot N.N."/>
        </authorList>
    </citation>
    <scope>NUCLEOTIDE SEQUENCE [LARGE SCALE GENOMIC DNA]</scope>
    <source>
        <strain evidence="9 10">DSM 21668</strain>
    </source>
</reference>
<evidence type="ECO:0000256" key="6">
    <source>
        <dbReference type="ARBA" id="ARBA00022842"/>
    </source>
</evidence>
<keyword evidence="6 7" id="KW-0460">Magnesium</keyword>
<dbReference type="PANTHER" id="PTHR20854">
    <property type="entry name" value="INOSITOL MONOPHOSPHATASE"/>
    <property type="match status" value="1"/>
</dbReference>
<keyword evidence="5 8" id="KW-0378">Hydrolase</keyword>
<accession>A0A1G9SLW6</accession>
<dbReference type="Proteomes" id="UP000198901">
    <property type="component" value="Unassembled WGS sequence"/>
</dbReference>
<dbReference type="GO" id="GO:0046872">
    <property type="term" value="F:metal ion binding"/>
    <property type="evidence" value="ECO:0007669"/>
    <property type="project" value="UniProtKB-KW"/>
</dbReference>
<dbReference type="GO" id="GO:0046854">
    <property type="term" value="P:phosphatidylinositol phosphate biosynthetic process"/>
    <property type="evidence" value="ECO:0007669"/>
    <property type="project" value="InterPro"/>
</dbReference>
<dbReference type="EC" id="3.1.3.25" evidence="8"/>
<dbReference type="OrthoDB" id="9772456at2"/>
<comment type="cofactor">
    <cofactor evidence="2 7 8">
        <name>Mg(2+)</name>
        <dbReference type="ChEBI" id="CHEBI:18420"/>
    </cofactor>
</comment>
<dbReference type="CDD" id="cd01639">
    <property type="entry name" value="IMPase"/>
    <property type="match status" value="1"/>
</dbReference>
<dbReference type="InterPro" id="IPR000760">
    <property type="entry name" value="Inositol_monophosphatase-like"/>
</dbReference>
<sequence>MNLEKLTQDVNQLARSAGEFMLNELKSFDPSKIEHKYGENFNLVSYVDKETEARLVEGLSRLIPGSGFITEEGTVEQAKDEEFVWVIDPLDGTTNFLHAYPQFCTSIGLMQGGKIISGVIYEPFRDEMFFTWKNGGAWMNRERLAVSKVSAVQHSLLACGFPSRQNQKTEAYMSMIQKITRESHGFRRIGSAALDLAYTARGWFEGYFEYNLNSWDMAAGVLLVEEAGGQVTDFQGGDNYLFGGEIISSNTLIHKELMGMIAESWNQ</sequence>
<dbReference type="InterPro" id="IPR020550">
    <property type="entry name" value="Inositol_monophosphatase_CS"/>
</dbReference>
<evidence type="ECO:0000256" key="7">
    <source>
        <dbReference type="PIRSR" id="PIRSR600760-2"/>
    </source>
</evidence>
<dbReference type="PRINTS" id="PR01959">
    <property type="entry name" value="SBIMPHPHTASE"/>
</dbReference>
<feature type="binding site" evidence="7">
    <location>
        <position position="90"/>
    </location>
    <ligand>
        <name>Mg(2+)</name>
        <dbReference type="ChEBI" id="CHEBI:18420"/>
        <label>2</label>
    </ligand>
</feature>
<gene>
    <name evidence="9" type="ORF">SAMN04488090_3223</name>
</gene>
<organism evidence="9 10">
    <name type="scientific">Siphonobacter aquaeclarae</name>
    <dbReference type="NCBI Taxonomy" id="563176"/>
    <lineage>
        <taxon>Bacteria</taxon>
        <taxon>Pseudomonadati</taxon>
        <taxon>Bacteroidota</taxon>
        <taxon>Cytophagia</taxon>
        <taxon>Cytophagales</taxon>
        <taxon>Cytophagaceae</taxon>
        <taxon>Siphonobacter</taxon>
    </lineage>
</organism>
<evidence type="ECO:0000256" key="8">
    <source>
        <dbReference type="RuleBase" id="RU364068"/>
    </source>
</evidence>
<dbReference type="InterPro" id="IPR033942">
    <property type="entry name" value="IMPase"/>
</dbReference>
<dbReference type="Pfam" id="PF00459">
    <property type="entry name" value="Inositol_P"/>
    <property type="match status" value="1"/>
</dbReference>
<dbReference type="PANTHER" id="PTHR20854:SF4">
    <property type="entry name" value="INOSITOL-1-MONOPHOSPHATASE-RELATED"/>
    <property type="match status" value="1"/>
</dbReference>
<feature type="binding site" evidence="7">
    <location>
        <position position="71"/>
    </location>
    <ligand>
        <name>Mg(2+)</name>
        <dbReference type="ChEBI" id="CHEBI:18420"/>
        <label>1</label>
        <note>catalytic</note>
    </ligand>
</feature>